<keyword evidence="3" id="KW-1185">Reference proteome</keyword>
<dbReference type="Proteomes" id="UP000299102">
    <property type="component" value="Unassembled WGS sequence"/>
</dbReference>
<evidence type="ECO:0000313" key="3">
    <source>
        <dbReference type="Proteomes" id="UP000299102"/>
    </source>
</evidence>
<reference evidence="2 3" key="1">
    <citation type="journal article" date="2019" name="Commun. Biol.">
        <title>The bagworm genome reveals a unique fibroin gene that provides high tensile strength.</title>
        <authorList>
            <person name="Kono N."/>
            <person name="Nakamura H."/>
            <person name="Ohtoshi R."/>
            <person name="Tomita M."/>
            <person name="Numata K."/>
            <person name="Arakawa K."/>
        </authorList>
    </citation>
    <scope>NUCLEOTIDE SEQUENCE [LARGE SCALE GENOMIC DNA]</scope>
</reference>
<gene>
    <name evidence="2" type="ORF">EVAR_46577_1</name>
</gene>
<feature type="region of interest" description="Disordered" evidence="1">
    <location>
        <begin position="1"/>
        <end position="21"/>
    </location>
</feature>
<protein>
    <submittedName>
        <fullName evidence="2">Uncharacterized protein</fullName>
    </submittedName>
</protein>
<name>A0A4C1WR32_EUMVA</name>
<evidence type="ECO:0000313" key="2">
    <source>
        <dbReference type="EMBL" id="GBP53320.1"/>
    </source>
</evidence>
<dbReference type="EMBL" id="BGZK01000621">
    <property type="protein sequence ID" value="GBP53320.1"/>
    <property type="molecule type" value="Genomic_DNA"/>
</dbReference>
<accession>A0A4C1WR32</accession>
<dbReference type="AlphaFoldDB" id="A0A4C1WR32"/>
<evidence type="ECO:0000256" key="1">
    <source>
        <dbReference type="SAM" id="MobiDB-lite"/>
    </source>
</evidence>
<organism evidence="2 3">
    <name type="scientific">Eumeta variegata</name>
    <name type="common">Bagworm moth</name>
    <name type="synonym">Eumeta japonica</name>
    <dbReference type="NCBI Taxonomy" id="151549"/>
    <lineage>
        <taxon>Eukaryota</taxon>
        <taxon>Metazoa</taxon>
        <taxon>Ecdysozoa</taxon>
        <taxon>Arthropoda</taxon>
        <taxon>Hexapoda</taxon>
        <taxon>Insecta</taxon>
        <taxon>Pterygota</taxon>
        <taxon>Neoptera</taxon>
        <taxon>Endopterygota</taxon>
        <taxon>Lepidoptera</taxon>
        <taxon>Glossata</taxon>
        <taxon>Ditrysia</taxon>
        <taxon>Tineoidea</taxon>
        <taxon>Psychidae</taxon>
        <taxon>Oiketicinae</taxon>
        <taxon>Eumeta</taxon>
    </lineage>
</organism>
<sequence>MERTSTAHGPMQRRPRGISITNRPSGRIFVLCTGPISPRLVVQAAAYPSLDLSIFACRLRCLDITTANADGMCFWLYPHPRHFETGDRFRLLKRSNENTHTRNKREG</sequence>
<comment type="caution">
    <text evidence="2">The sequence shown here is derived from an EMBL/GenBank/DDBJ whole genome shotgun (WGS) entry which is preliminary data.</text>
</comment>
<proteinExistence type="predicted"/>